<dbReference type="EMBL" id="CP140154">
    <property type="protein sequence ID" value="WQG88216.1"/>
    <property type="molecule type" value="Genomic_DNA"/>
</dbReference>
<organism evidence="1 3">
    <name type="scientific">Chitinophaga sancti</name>
    <dbReference type="NCBI Taxonomy" id="1004"/>
    <lineage>
        <taxon>Bacteria</taxon>
        <taxon>Pseudomonadati</taxon>
        <taxon>Bacteroidota</taxon>
        <taxon>Chitinophagia</taxon>
        <taxon>Chitinophagales</taxon>
        <taxon>Chitinophagaceae</taxon>
        <taxon>Chitinophaga</taxon>
    </lineage>
</organism>
<sequence>MAKKGKVKSFKKSETEERPKRFRKYQYLFLIVCEDENTEKRYFEHFKEQIPEDSIYLEAIGTGRDPKGVVERAIEEKVRLATNAGKDVDITWVVFDKDDADLNEKRIQRFKEAFEMAGQEKNMKLAPSNEVFEVWLLLHLIGLSADTAIPRRDIYRMLEDSIKALPGYGGFQYEHGNASVLTPINERGDQAAAIRRAKLLEVAHNGKTFLESNPCTRVYLLVEDLLAWIRYFAYEP</sequence>
<reference evidence="1 3" key="1">
    <citation type="submission" date="2016-11" db="EMBL/GenBank/DDBJ databases">
        <authorList>
            <person name="Jaros S."/>
            <person name="Januszkiewicz K."/>
            <person name="Wedrychowicz H."/>
        </authorList>
    </citation>
    <scope>NUCLEOTIDE SEQUENCE [LARGE SCALE GENOMIC DNA]</scope>
    <source>
        <strain evidence="1 3">DSM 784</strain>
    </source>
</reference>
<accession>A0A1K1S2N7</accession>
<evidence type="ECO:0000313" key="3">
    <source>
        <dbReference type="Proteomes" id="UP000183788"/>
    </source>
</evidence>
<dbReference type="STRING" id="1004.SAMN05661012_04653"/>
<name>A0A1K1S2N7_9BACT</name>
<dbReference type="Proteomes" id="UP000183788">
    <property type="component" value="Unassembled WGS sequence"/>
</dbReference>
<dbReference type="AlphaFoldDB" id="A0A1K1S2N7"/>
<keyword evidence="4" id="KW-1185">Reference proteome</keyword>
<evidence type="ECO:0000313" key="1">
    <source>
        <dbReference type="EMBL" id="SFW78450.1"/>
    </source>
</evidence>
<dbReference type="InterPro" id="IPR025591">
    <property type="entry name" value="RloB"/>
</dbReference>
<dbReference type="EMBL" id="FPIZ01000016">
    <property type="protein sequence ID" value="SFW78450.1"/>
    <property type="molecule type" value="Genomic_DNA"/>
</dbReference>
<dbReference type="OrthoDB" id="9796523at2"/>
<dbReference type="Pfam" id="PF13707">
    <property type="entry name" value="RloB"/>
    <property type="match status" value="1"/>
</dbReference>
<dbReference type="Proteomes" id="UP001326715">
    <property type="component" value="Chromosome"/>
</dbReference>
<gene>
    <name evidence="1" type="ORF">SAMN05661012_04653</name>
    <name evidence="2" type="ORF">SR876_25130</name>
</gene>
<proteinExistence type="predicted"/>
<evidence type="ECO:0000313" key="2">
    <source>
        <dbReference type="EMBL" id="WQG88216.1"/>
    </source>
</evidence>
<dbReference type="RefSeq" id="WP_072363617.1">
    <property type="nucleotide sequence ID" value="NZ_CP139972.1"/>
</dbReference>
<protein>
    <submittedName>
        <fullName evidence="2">RloB family protein</fullName>
    </submittedName>
    <submittedName>
        <fullName evidence="1">RloB-like protein</fullName>
    </submittedName>
</protein>
<reference evidence="2 4" key="2">
    <citation type="submission" date="2023-11" db="EMBL/GenBank/DDBJ databases">
        <title>MicrobeMod: A computational toolkit for identifying prokaryotic methylation and restriction-modification with nanopore sequencing.</title>
        <authorList>
            <person name="Crits-Christoph A."/>
            <person name="Kang S.C."/>
            <person name="Lee H."/>
            <person name="Ostrov N."/>
        </authorList>
    </citation>
    <scope>NUCLEOTIDE SEQUENCE [LARGE SCALE GENOMIC DNA]</scope>
    <source>
        <strain evidence="2 4">ATCC 23090</strain>
    </source>
</reference>
<evidence type="ECO:0000313" key="4">
    <source>
        <dbReference type="Proteomes" id="UP001326715"/>
    </source>
</evidence>